<reference evidence="4 5" key="1">
    <citation type="submission" date="2025-04" db="UniProtKB">
        <authorList>
            <consortium name="RefSeq"/>
        </authorList>
    </citation>
    <scope>IDENTIFICATION</scope>
    <source>
        <tissue evidence="4 5">Sperm</tissue>
    </source>
</reference>
<evidence type="ECO:0000313" key="5">
    <source>
        <dbReference type="RefSeq" id="XP_032820110.1"/>
    </source>
</evidence>
<dbReference type="PANTHER" id="PTHR31701">
    <property type="entry name" value="ENDOPLASMIC RETICULUM MEMBRANE-ASSOCIATED RNA DEGRADATION PROTEIN"/>
    <property type="match status" value="1"/>
</dbReference>
<dbReference type="InterPro" id="IPR025209">
    <property type="entry name" value="DUF4209"/>
</dbReference>
<dbReference type="RefSeq" id="XP_032820112.1">
    <property type="nucleotide sequence ID" value="XM_032964221.1"/>
</dbReference>
<dbReference type="KEGG" id="pmrn:116947914"/>
<keyword evidence="3" id="KW-1185">Reference proteome</keyword>
<accession>A0AAJ7TMG4</accession>
<evidence type="ECO:0000313" key="4">
    <source>
        <dbReference type="RefSeq" id="XP_032820109.1"/>
    </source>
</evidence>
<dbReference type="CTD" id="55780"/>
<gene>
    <name evidence="4 5 6" type="primary">ERMARD</name>
</gene>
<evidence type="ECO:0000313" key="3">
    <source>
        <dbReference type="Proteomes" id="UP001318040"/>
    </source>
</evidence>
<evidence type="ECO:0000256" key="1">
    <source>
        <dbReference type="SAM" id="MobiDB-lite"/>
    </source>
</evidence>
<protein>
    <submittedName>
        <fullName evidence="4 5">Endoplasmic reticulum membrane-associated RNA degradation protein isoform X1</fullName>
    </submittedName>
</protein>
<sequence length="745" mass="83956">MAETKRQTFLSPSVRRMVCELGFEDVRRFTTEDVITSLGLVSWDALQSHVKYHPDGEDVDFVESVRGLGPLWRAAHRYLTSLTWPQFGSVYHEWLKWTNCPQEFVNCFQLLDGLEITGTNLCLLKVTAFLERALGDAFLLVGKECPFLLRDLLASSELASIFGKNKMDVLRVLLGSPQSLNLRNVLWHGFAAPGEVAPMYGSALLLIAASLGFCLGEFLSRQRALTLTHRPFFTLPHLSEMLVFPDVGEEELCVMEKLIGSSTFVPEPMEPQWRAAVQAYRHHRFFDCVVLLLPQLEMGLRATFARVNSCPERLLTAESTVLYTTFDEILENTFNGSNNLLPEELGNPLMDILLDLLSYQEGPRLRDHLSHGEVPVPTVPMAVAAHILSVALVLMCRCCTRGHDRLQENGYIKTLLSVTDTYRSVFHPVGRLAQQIFECVSSLRMWKDIHGPSEENLDSEWSNFPEVLCAEGEDSTRSCVMNMLTSAQESVPCLVTTEASDSWLRDCGDNERTSSGDERRRAATHQGRGGSKKHRAEECPAAPEEQQQKRPSAQRRLLVNHGQWLVQPEEGHRLLASVQQHAQLLSFPVPPTRQQPRVALEAVALLRSVARHCLAASAHTVDGAASRHDQWLRKELRSRQRTNYVRMLKSVPSLSRALWTVTATVEWQLHRLPRLSTCHPRTSQKHIRLLKGVLQCMENLVSYTSPSKNKWAETAELLDKLYTAVHRLLHHLPSQHEAGGVSAPQ</sequence>
<evidence type="ECO:0000259" key="2">
    <source>
        <dbReference type="Pfam" id="PF13910"/>
    </source>
</evidence>
<proteinExistence type="predicted"/>
<name>A0AAJ7TMG4_PETMA</name>
<dbReference type="AlphaFoldDB" id="A0AAJ7TMG4"/>
<dbReference type="RefSeq" id="XP_032820109.1">
    <property type="nucleotide sequence ID" value="XM_032964218.1"/>
</dbReference>
<feature type="domain" description="DUF4209" evidence="2">
    <location>
        <begin position="130"/>
        <end position="210"/>
    </location>
</feature>
<dbReference type="PANTHER" id="PTHR31701:SF2">
    <property type="entry name" value="ENDOPLASMIC RETICULUM MEMBRANE-ASSOCIATED RNA DEGRADATION PROTEIN"/>
    <property type="match status" value="1"/>
</dbReference>
<dbReference type="GeneID" id="116947914"/>
<feature type="compositionally biased region" description="Basic and acidic residues" evidence="1">
    <location>
        <begin position="504"/>
        <end position="521"/>
    </location>
</feature>
<dbReference type="RefSeq" id="XP_032820110.1">
    <property type="nucleotide sequence ID" value="XM_032964219.1"/>
</dbReference>
<feature type="region of interest" description="Disordered" evidence="1">
    <location>
        <begin position="504"/>
        <end position="554"/>
    </location>
</feature>
<dbReference type="InterPro" id="IPR039635">
    <property type="entry name" value="ERMARD"/>
</dbReference>
<evidence type="ECO:0000313" key="6">
    <source>
        <dbReference type="RefSeq" id="XP_032820112.1"/>
    </source>
</evidence>
<dbReference type="Pfam" id="PF13910">
    <property type="entry name" value="DUF4209"/>
    <property type="match status" value="1"/>
</dbReference>
<dbReference type="Proteomes" id="UP001318040">
    <property type="component" value="Chromosome 31"/>
</dbReference>
<organism evidence="3 4">
    <name type="scientific">Petromyzon marinus</name>
    <name type="common">Sea lamprey</name>
    <dbReference type="NCBI Taxonomy" id="7757"/>
    <lineage>
        <taxon>Eukaryota</taxon>
        <taxon>Metazoa</taxon>
        <taxon>Chordata</taxon>
        <taxon>Craniata</taxon>
        <taxon>Vertebrata</taxon>
        <taxon>Cyclostomata</taxon>
        <taxon>Hyperoartia</taxon>
        <taxon>Petromyzontiformes</taxon>
        <taxon>Petromyzontidae</taxon>
        <taxon>Petromyzon</taxon>
    </lineage>
</organism>